<reference evidence="2 3" key="1">
    <citation type="submission" date="2018-06" db="EMBL/GenBank/DDBJ databases">
        <title>Genomic Encyclopedia of Archaeal and Bacterial Type Strains, Phase II (KMG-II): from individual species to whole genera.</title>
        <authorList>
            <person name="Goeker M."/>
        </authorList>
    </citation>
    <scope>NUCLEOTIDE SEQUENCE [LARGE SCALE GENOMIC DNA]</scope>
    <source>
        <strain evidence="2 3">KACC 16626</strain>
    </source>
</reference>
<accession>A0A318TRC8</accession>
<dbReference type="Proteomes" id="UP000247416">
    <property type="component" value="Unassembled WGS sequence"/>
</dbReference>
<dbReference type="OrthoDB" id="8750087at2"/>
<comment type="caution">
    <text evidence="2">The sequence shown here is derived from an EMBL/GenBank/DDBJ whole genome shotgun (WGS) entry which is preliminary data.</text>
</comment>
<proteinExistence type="predicted"/>
<gene>
    <name evidence="2" type="ORF">BJ095_1472</name>
</gene>
<dbReference type="InterPro" id="IPR000182">
    <property type="entry name" value="GNAT_dom"/>
</dbReference>
<evidence type="ECO:0000313" key="2">
    <source>
        <dbReference type="EMBL" id="PYF02179.1"/>
    </source>
</evidence>
<keyword evidence="3" id="KW-1185">Reference proteome</keyword>
<dbReference type="RefSeq" id="WP_107937780.1">
    <property type="nucleotide sequence ID" value="NZ_CP085009.1"/>
</dbReference>
<evidence type="ECO:0000313" key="3">
    <source>
        <dbReference type="Proteomes" id="UP000247416"/>
    </source>
</evidence>
<dbReference type="PROSITE" id="PS51186">
    <property type="entry name" value="GNAT"/>
    <property type="match status" value="1"/>
</dbReference>
<evidence type="ECO:0000259" key="1">
    <source>
        <dbReference type="PROSITE" id="PS51186"/>
    </source>
</evidence>
<feature type="domain" description="N-acetyltransferase" evidence="1">
    <location>
        <begin position="14"/>
        <end position="179"/>
    </location>
</feature>
<dbReference type="Gene3D" id="3.40.630.30">
    <property type="match status" value="1"/>
</dbReference>
<organism evidence="2 3">
    <name type="scientific">Ureibacillus chungkukjangi</name>
    <dbReference type="NCBI Taxonomy" id="1202712"/>
    <lineage>
        <taxon>Bacteria</taxon>
        <taxon>Bacillati</taxon>
        <taxon>Bacillota</taxon>
        <taxon>Bacilli</taxon>
        <taxon>Bacillales</taxon>
        <taxon>Caryophanaceae</taxon>
        <taxon>Ureibacillus</taxon>
    </lineage>
</organism>
<dbReference type="EMBL" id="QJTJ01000047">
    <property type="protein sequence ID" value="PYF02179.1"/>
    <property type="molecule type" value="Genomic_DNA"/>
</dbReference>
<dbReference type="GO" id="GO:0016747">
    <property type="term" value="F:acyltransferase activity, transferring groups other than amino-acyl groups"/>
    <property type="evidence" value="ECO:0007669"/>
    <property type="project" value="InterPro"/>
</dbReference>
<dbReference type="InterPro" id="IPR016181">
    <property type="entry name" value="Acyl_CoA_acyltransferase"/>
</dbReference>
<sequence>MSSVYEGLLGERPFEVKVLDKNHLPKILALQELVYDALLNKDILEPLTDEEFLYILEGQGLLVGTFVEEQLIAFRALLVPAIDADHLGYAIGLVNESDLKRVLYQEISNVHPDFRGFGLQKTLAKVIMQQIDTKDFDYIAATVMPYNIASLKDKFSQGFHIVRLKYAYGGKLRYVFALDLHKKQQYEEDTVTISMGDIEAQQRIQQEGYVGTAMKQLADDWVVEYQKPLNVLK</sequence>
<dbReference type="AlphaFoldDB" id="A0A318TRC8"/>
<protein>
    <recommendedName>
        <fullName evidence="1">N-acetyltransferase domain-containing protein</fullName>
    </recommendedName>
</protein>
<name>A0A318TRC8_9BACL</name>
<dbReference type="SUPFAM" id="SSF55729">
    <property type="entry name" value="Acyl-CoA N-acyltransferases (Nat)"/>
    <property type="match status" value="1"/>
</dbReference>